<evidence type="ECO:0000313" key="4">
    <source>
        <dbReference type="EMBL" id="MST35103.1"/>
    </source>
</evidence>
<evidence type="ECO:0000313" key="5">
    <source>
        <dbReference type="Proteomes" id="UP000437736"/>
    </source>
</evidence>
<comment type="similarity">
    <text evidence="2">Belongs to the class-IV pyridoxal-phosphate-dependent aminotransferase family.</text>
</comment>
<dbReference type="GO" id="GO:0004084">
    <property type="term" value="F:branched-chain-amino-acid transaminase activity"/>
    <property type="evidence" value="ECO:0007669"/>
    <property type="project" value="UniProtKB-EC"/>
</dbReference>
<keyword evidence="4" id="KW-0808">Transferase</keyword>
<protein>
    <submittedName>
        <fullName evidence="4">Branched chain amino acid aminotransferase</fullName>
        <ecNumber evidence="4">2.6.1.42</ecNumber>
    </submittedName>
</protein>
<evidence type="ECO:0000256" key="2">
    <source>
        <dbReference type="ARBA" id="ARBA00009320"/>
    </source>
</evidence>
<comment type="cofactor">
    <cofactor evidence="1">
        <name>pyridoxal 5'-phosphate</name>
        <dbReference type="ChEBI" id="CHEBI:597326"/>
    </cofactor>
</comment>
<dbReference type="SUPFAM" id="SSF56752">
    <property type="entry name" value="D-aminoacid aminotransferase-like PLP-dependent enzymes"/>
    <property type="match status" value="1"/>
</dbReference>
<dbReference type="PANTHER" id="PTHR11825:SF44">
    <property type="entry name" value="BRANCHED-CHAIN-AMINO-ACID AMINOTRANSFERASE"/>
    <property type="match status" value="1"/>
</dbReference>
<dbReference type="Proteomes" id="UP000437736">
    <property type="component" value="Unassembled WGS sequence"/>
</dbReference>
<reference evidence="4 5" key="1">
    <citation type="submission" date="2019-11" db="EMBL/GenBank/DDBJ databases">
        <title>Acidiferrimicrobium australis gen. nov., sp. nov., an acidophilic and obligately heterotrophic, member of the Actinobacteria that catalyses dissimilatory oxido- reduction of iron isolated from metal-rich acidic water in Chile.</title>
        <authorList>
            <person name="Gonzalez D."/>
            <person name="Huber K."/>
            <person name="Hedrich S."/>
            <person name="Rojas-Villalobos C."/>
            <person name="Quatrini R."/>
            <person name="Dinamarca M.A."/>
            <person name="Schwarz A."/>
            <person name="Canales C."/>
            <person name="Nancucheo I."/>
        </authorList>
    </citation>
    <scope>NUCLEOTIDE SEQUENCE [LARGE SCALE GENOMIC DNA]</scope>
    <source>
        <strain evidence="4 5">USS-CCA1</strain>
    </source>
</reference>
<feature type="non-terminal residue" evidence="4">
    <location>
        <position position="1"/>
    </location>
</feature>
<name>A0ABW9QZI8_9ACTN</name>
<dbReference type="InterPro" id="IPR005786">
    <property type="entry name" value="B_amino_transII"/>
</dbReference>
<sequence>SYFPRGVAPVTVWLSTDYARAAPGGTGAAKCGGNYGGSLIAQAQAEEHGCDQVVWLDAIEHRLVEELGGMNLF</sequence>
<accession>A0ABW9QZI8</accession>
<feature type="non-terminal residue" evidence="4">
    <location>
        <position position="73"/>
    </location>
</feature>
<keyword evidence="4" id="KW-0032">Aminotransferase</keyword>
<dbReference type="Gene3D" id="3.20.10.10">
    <property type="entry name" value="D-amino Acid Aminotransferase, subunit A, domain 2"/>
    <property type="match status" value="1"/>
</dbReference>
<evidence type="ECO:0000256" key="1">
    <source>
        <dbReference type="ARBA" id="ARBA00001933"/>
    </source>
</evidence>
<dbReference type="EMBL" id="WJHE01001432">
    <property type="protein sequence ID" value="MST35103.1"/>
    <property type="molecule type" value="Genomic_DNA"/>
</dbReference>
<dbReference type="InterPro" id="IPR036038">
    <property type="entry name" value="Aminotransferase-like"/>
</dbReference>
<keyword evidence="3" id="KW-0663">Pyridoxal phosphate</keyword>
<gene>
    <name evidence="4" type="ORF">GHK86_20525</name>
</gene>
<organism evidence="4 5">
    <name type="scientific">Acidiferrimicrobium australe</name>
    <dbReference type="NCBI Taxonomy" id="2664430"/>
    <lineage>
        <taxon>Bacteria</taxon>
        <taxon>Bacillati</taxon>
        <taxon>Actinomycetota</taxon>
        <taxon>Acidimicrobiia</taxon>
        <taxon>Acidimicrobiales</taxon>
        <taxon>Acidimicrobiaceae</taxon>
        <taxon>Acidiferrimicrobium</taxon>
    </lineage>
</organism>
<evidence type="ECO:0000256" key="3">
    <source>
        <dbReference type="ARBA" id="ARBA00022898"/>
    </source>
</evidence>
<comment type="caution">
    <text evidence="4">The sequence shown here is derived from an EMBL/GenBank/DDBJ whole genome shotgun (WGS) entry which is preliminary data.</text>
</comment>
<dbReference type="EC" id="2.6.1.42" evidence="4"/>
<keyword evidence="5" id="KW-1185">Reference proteome</keyword>
<dbReference type="InterPro" id="IPR043132">
    <property type="entry name" value="BCAT-like_C"/>
</dbReference>
<proteinExistence type="inferred from homology"/>
<dbReference type="PANTHER" id="PTHR11825">
    <property type="entry name" value="SUBGROUP IIII AMINOTRANSFERASE"/>
    <property type="match status" value="1"/>
</dbReference>